<dbReference type="AlphaFoldDB" id="A0A1B0ZN56"/>
<feature type="domain" description="CREG-like beta-barrel" evidence="1">
    <location>
        <begin position="7"/>
        <end position="155"/>
    </location>
</feature>
<dbReference type="Gene3D" id="2.30.110.10">
    <property type="entry name" value="Electron Transport, Fmn-binding Protein, Chain A"/>
    <property type="match status" value="1"/>
</dbReference>
<organism evidence="2 4">
    <name type="scientific">Phaeobacter gallaeciensis</name>
    <dbReference type="NCBI Taxonomy" id="60890"/>
    <lineage>
        <taxon>Bacteria</taxon>
        <taxon>Pseudomonadati</taxon>
        <taxon>Pseudomonadota</taxon>
        <taxon>Alphaproteobacteria</taxon>
        <taxon>Rhodobacterales</taxon>
        <taxon>Roseobacteraceae</taxon>
        <taxon>Phaeobacter</taxon>
    </lineage>
</organism>
<dbReference type="RefSeq" id="WP_065270640.1">
    <property type="nucleotide sequence ID" value="NZ_CP015124.1"/>
</dbReference>
<reference evidence="2 4" key="1">
    <citation type="submission" date="2016-04" db="EMBL/GenBank/DDBJ databases">
        <authorList>
            <person name="Evans L.H."/>
            <person name="Alamgir A."/>
            <person name="Owens N."/>
            <person name="Weber N.D."/>
            <person name="Virtaneva K."/>
            <person name="Barbian K."/>
            <person name="Babar A."/>
            <person name="Rosenke K."/>
        </authorList>
    </citation>
    <scope>NUCLEOTIDE SEQUENCE [LARGE SCALE GENOMIC DNA]</scope>
    <source>
        <strain evidence="2 4">JL2886</strain>
    </source>
</reference>
<dbReference type="OrthoDB" id="9814594at2"/>
<proteinExistence type="predicted"/>
<dbReference type="EMBL" id="CP015124">
    <property type="protein sequence ID" value="ANP35524.1"/>
    <property type="molecule type" value="Genomic_DNA"/>
</dbReference>
<dbReference type="Pfam" id="PF13883">
    <property type="entry name" value="CREG_beta-barrel"/>
    <property type="match status" value="1"/>
</dbReference>
<dbReference type="GO" id="GO:0005737">
    <property type="term" value="C:cytoplasm"/>
    <property type="evidence" value="ECO:0007669"/>
    <property type="project" value="UniProtKB-ARBA"/>
</dbReference>
<name>A0A1B0ZN56_9RHOB</name>
<keyword evidence="4" id="KW-1185">Reference proteome</keyword>
<dbReference type="EMBL" id="JARCJK010000003">
    <property type="protein sequence ID" value="MDE4165549.1"/>
    <property type="molecule type" value="Genomic_DNA"/>
</dbReference>
<evidence type="ECO:0000313" key="5">
    <source>
        <dbReference type="Proteomes" id="UP001218364"/>
    </source>
</evidence>
<dbReference type="PANTHER" id="PTHR13343">
    <property type="entry name" value="CREG1 PROTEIN"/>
    <property type="match status" value="1"/>
</dbReference>
<dbReference type="PANTHER" id="PTHR13343:SF17">
    <property type="entry name" value="CELLULAR REPRESSOR OF E1A-STIMULATED GENES, ISOFORM A"/>
    <property type="match status" value="1"/>
</dbReference>
<dbReference type="Proteomes" id="UP001218364">
    <property type="component" value="Unassembled WGS sequence"/>
</dbReference>
<evidence type="ECO:0000313" key="3">
    <source>
        <dbReference type="EMBL" id="MDE4165549.1"/>
    </source>
</evidence>
<dbReference type="InterPro" id="IPR055343">
    <property type="entry name" value="CREG_beta-barrel"/>
</dbReference>
<gene>
    <name evidence="2" type="ORF">JL2886_00597</name>
    <name evidence="3" type="ORF">PXK24_07570</name>
</gene>
<dbReference type="SUPFAM" id="SSF50475">
    <property type="entry name" value="FMN-binding split barrel"/>
    <property type="match status" value="1"/>
</dbReference>
<dbReference type="Proteomes" id="UP000092565">
    <property type="component" value="Chromosome"/>
</dbReference>
<dbReference type="InterPro" id="IPR012349">
    <property type="entry name" value="Split_barrel_FMN-bd"/>
</dbReference>
<accession>A0A1B0ZN56</accession>
<dbReference type="InterPro" id="IPR014419">
    <property type="entry name" value="HutZ"/>
</dbReference>
<evidence type="ECO:0000313" key="2">
    <source>
        <dbReference type="EMBL" id="ANP35524.1"/>
    </source>
</evidence>
<dbReference type="PATRIC" id="fig|60890.4.peg.579"/>
<dbReference type="PIRSF" id="PIRSF004633">
    <property type="entry name" value="UCP_PLP_oxd"/>
    <property type="match status" value="1"/>
</dbReference>
<evidence type="ECO:0000313" key="4">
    <source>
        <dbReference type="Proteomes" id="UP000092565"/>
    </source>
</evidence>
<reference evidence="3 5" key="2">
    <citation type="submission" date="2023-02" db="EMBL/GenBank/DDBJ databases">
        <title>Population genomics of bacteria associated with diatom.</title>
        <authorList>
            <person name="Xie J."/>
            <person name="Wang H."/>
        </authorList>
    </citation>
    <scope>NUCLEOTIDE SEQUENCE [LARGE SCALE GENOMIC DNA]</scope>
    <source>
        <strain evidence="3 5">PT47_8</strain>
    </source>
</reference>
<evidence type="ECO:0000259" key="1">
    <source>
        <dbReference type="Pfam" id="PF13883"/>
    </source>
</evidence>
<sequence length="161" mass="17234">MTDPIRPTDDEARSLARSLMENARFAALGVITEDGTPLVTRVAFGLSPEGHPISLISTLSSHTRALQNNAACSFLVGEPGDKGDPLTHPRLSLQGHAQFIPNTGEEHARLAAHYLQDHPKAKLYIGFGDFAFVRLDVTAGHLNGGFGKAFVLTPEDLTPPA</sequence>
<protein>
    <submittedName>
        <fullName evidence="3">Pyridoxamine 5'-phosphate oxidase family protein</fullName>
    </submittedName>
    <submittedName>
        <fullName evidence="2">Pyridoxamine 5-phosphate oxidase</fullName>
    </submittedName>
</protein>